<dbReference type="InterPro" id="IPR050250">
    <property type="entry name" value="Macrolide_Exporter_MacB"/>
</dbReference>
<feature type="transmembrane region" description="Helical" evidence="6">
    <location>
        <begin position="300"/>
        <end position="319"/>
    </location>
</feature>
<feature type="transmembrane region" description="Helical" evidence="6">
    <location>
        <begin position="35"/>
        <end position="57"/>
    </location>
</feature>
<comment type="subcellular location">
    <subcellularLocation>
        <location evidence="1">Cell membrane</location>
        <topology evidence="1">Multi-pass membrane protein</topology>
    </subcellularLocation>
</comment>
<evidence type="ECO:0000256" key="5">
    <source>
        <dbReference type="ARBA" id="ARBA00023136"/>
    </source>
</evidence>
<dbReference type="Pfam" id="PF02687">
    <property type="entry name" value="FtsX"/>
    <property type="match status" value="2"/>
</dbReference>
<feature type="domain" description="MacB-like periplasmic core" evidence="8">
    <location>
        <begin position="34"/>
        <end position="254"/>
    </location>
</feature>
<dbReference type="PANTHER" id="PTHR30572:SF18">
    <property type="entry name" value="ABC-TYPE MACROLIDE FAMILY EXPORT SYSTEM PERMEASE COMPONENT 2"/>
    <property type="match status" value="1"/>
</dbReference>
<evidence type="ECO:0000313" key="9">
    <source>
        <dbReference type="EMBL" id="SKA34123.1"/>
    </source>
</evidence>
<dbReference type="InterPro" id="IPR003838">
    <property type="entry name" value="ABC3_permease_C"/>
</dbReference>
<evidence type="ECO:0000259" key="7">
    <source>
        <dbReference type="Pfam" id="PF02687"/>
    </source>
</evidence>
<name>A0A1T4T0Y7_9BACT</name>
<feature type="domain" description="ABC3 transporter permease C-terminal" evidence="7">
    <location>
        <begin position="306"/>
        <end position="420"/>
    </location>
</feature>
<keyword evidence="4 6" id="KW-1133">Transmembrane helix</keyword>
<feature type="transmembrane region" description="Helical" evidence="6">
    <location>
        <begin position="346"/>
        <end position="373"/>
    </location>
</feature>
<feature type="domain" description="MacB-like periplasmic core" evidence="8">
    <location>
        <begin position="452"/>
        <end position="626"/>
    </location>
</feature>
<evidence type="ECO:0000256" key="2">
    <source>
        <dbReference type="ARBA" id="ARBA00022475"/>
    </source>
</evidence>
<keyword evidence="2" id="KW-1003">Cell membrane</keyword>
<keyword evidence="5 6" id="KW-0472">Membrane</keyword>
<dbReference type="Proteomes" id="UP000190367">
    <property type="component" value="Unassembled WGS sequence"/>
</dbReference>
<dbReference type="InterPro" id="IPR025857">
    <property type="entry name" value="MacB_PCD"/>
</dbReference>
<dbReference type="GO" id="GO:0005886">
    <property type="term" value="C:plasma membrane"/>
    <property type="evidence" value="ECO:0007669"/>
    <property type="project" value="UniProtKB-SubCell"/>
</dbReference>
<proteinExistence type="predicted"/>
<feature type="transmembrane region" description="Helical" evidence="6">
    <location>
        <begin position="747"/>
        <end position="767"/>
    </location>
</feature>
<evidence type="ECO:0000256" key="6">
    <source>
        <dbReference type="SAM" id="Phobius"/>
    </source>
</evidence>
<dbReference type="AlphaFoldDB" id="A0A1T4T0Y7"/>
<feature type="transmembrane region" description="Helical" evidence="6">
    <location>
        <begin position="695"/>
        <end position="720"/>
    </location>
</feature>
<feature type="transmembrane region" description="Helical" evidence="6">
    <location>
        <begin position="393"/>
        <end position="417"/>
    </location>
</feature>
<sequence>MADLLQPAGGNFFHMLKNYIKIAWRNISRNKVFSVINITGLAIGIAASLLILQYVAFELSYEQSHEKGDRIYRVRQERYEKGQLQTNWAAGAFAIGNHFKEAFPEIEDYVKLVKQQEVLLDNEQRSVKVSSVYWASSAYFKVFSTPLVTGDPATALAAPNTVVLSESIARKLFGKEDPIGKIIRQNHHRIFKVTGVYKDMPSNTHLKADAMYSYASYQDMVKPDDPETGWQWDGCLTYLLLRPDADPRKLEAKFPALVSRYYVDVPKEFTTKYFLQPLKDIHLYSHLMLEAETNGQGNTVYLLMGIALFIIGIAWINYINLATARAINRAVEVGVRKAIGSRRSQLVAQFMIESVMLNGMAVVMALFLVVFSIPLFNSVTGQQLSFSLLYDRLFWTVLMALFITGSFLSGLYPAFVLSRFKPVVVLKGKAISSRQGSTLRKSLVVVQFAASLFLLVGMLTVFKQIQFMRSQQLGINIAQTLVIKPPIIYTDSTRMRQTQAFKEQLMRESNIHSVTVSSIVPGEASPLNVGGIRLIEQHQTEGKQFRAINVDYDFVPAYHLKLVAGRNFDRDFGMDGAEGAVIFNRTGIRRLGFDNPELAVGKLIFFWGDTLRIAGVVEDFHQQSLHDAYESLILRLRPDVRGYISVGVSPDNVNATLAAVQRNWNTFFPANPFEYFFLDEHFDEQYKADQRFGKVFGIFTALAILVACLGLFGLASFTIVQRTKEISIRKILGASVPEIVQLLYREFALLIVIAFGIATPVAWFSVTQWLKGYAFRTELYWWLFALPFVLVLLIAFLTVSFQSIRAALLNPAHSLRSE</sequence>
<evidence type="ECO:0000256" key="4">
    <source>
        <dbReference type="ARBA" id="ARBA00022989"/>
    </source>
</evidence>
<evidence type="ECO:0000313" key="10">
    <source>
        <dbReference type="Proteomes" id="UP000190367"/>
    </source>
</evidence>
<dbReference type="EMBL" id="FUWZ01000003">
    <property type="protein sequence ID" value="SKA34123.1"/>
    <property type="molecule type" value="Genomic_DNA"/>
</dbReference>
<protein>
    <submittedName>
        <fullName evidence="9">Putative ABC transport system permease protein</fullName>
    </submittedName>
</protein>
<keyword evidence="10" id="KW-1185">Reference proteome</keyword>
<feature type="transmembrane region" description="Helical" evidence="6">
    <location>
        <begin position="438"/>
        <end position="462"/>
    </location>
</feature>
<accession>A0A1T4T0Y7</accession>
<evidence type="ECO:0000256" key="3">
    <source>
        <dbReference type="ARBA" id="ARBA00022692"/>
    </source>
</evidence>
<evidence type="ECO:0000256" key="1">
    <source>
        <dbReference type="ARBA" id="ARBA00004651"/>
    </source>
</evidence>
<feature type="transmembrane region" description="Helical" evidence="6">
    <location>
        <begin position="779"/>
        <end position="799"/>
    </location>
</feature>
<dbReference type="GO" id="GO:0022857">
    <property type="term" value="F:transmembrane transporter activity"/>
    <property type="evidence" value="ECO:0007669"/>
    <property type="project" value="TreeGrafter"/>
</dbReference>
<keyword evidence="3 6" id="KW-0812">Transmembrane</keyword>
<dbReference type="PANTHER" id="PTHR30572">
    <property type="entry name" value="MEMBRANE COMPONENT OF TRANSPORTER-RELATED"/>
    <property type="match status" value="1"/>
</dbReference>
<feature type="domain" description="ABC3 transporter permease C-terminal" evidence="7">
    <location>
        <begin position="698"/>
        <end position="810"/>
    </location>
</feature>
<reference evidence="10" key="1">
    <citation type="submission" date="2017-02" db="EMBL/GenBank/DDBJ databases">
        <authorList>
            <person name="Varghese N."/>
            <person name="Submissions S."/>
        </authorList>
    </citation>
    <scope>NUCLEOTIDE SEQUENCE [LARGE SCALE GENOMIC DNA]</scope>
    <source>
        <strain evidence="10">DSM 22224</strain>
    </source>
</reference>
<dbReference type="STRING" id="634771.SAMN04488128_103955"/>
<organism evidence="9 10">
    <name type="scientific">Chitinophaga eiseniae</name>
    <dbReference type="NCBI Taxonomy" id="634771"/>
    <lineage>
        <taxon>Bacteria</taxon>
        <taxon>Pseudomonadati</taxon>
        <taxon>Bacteroidota</taxon>
        <taxon>Chitinophagia</taxon>
        <taxon>Chitinophagales</taxon>
        <taxon>Chitinophagaceae</taxon>
        <taxon>Chitinophaga</taxon>
    </lineage>
</organism>
<dbReference type="Pfam" id="PF12704">
    <property type="entry name" value="MacB_PCD"/>
    <property type="match status" value="2"/>
</dbReference>
<evidence type="ECO:0000259" key="8">
    <source>
        <dbReference type="Pfam" id="PF12704"/>
    </source>
</evidence>
<gene>
    <name evidence="9" type="ORF">SAMN04488128_103955</name>
</gene>